<evidence type="ECO:0000313" key="2">
    <source>
        <dbReference type="EMBL" id="GCE30578.1"/>
    </source>
</evidence>
<dbReference type="PANTHER" id="PTHR13887:SF41">
    <property type="entry name" value="THIOREDOXIN SUPERFAMILY PROTEIN"/>
    <property type="match status" value="1"/>
</dbReference>
<dbReference type="InterPro" id="IPR001853">
    <property type="entry name" value="DSBA-like_thioredoxin_dom"/>
</dbReference>
<dbReference type="Proteomes" id="UP000287171">
    <property type="component" value="Unassembled WGS sequence"/>
</dbReference>
<gene>
    <name evidence="2" type="ORF">KDA_60620</name>
</gene>
<organism evidence="2 3">
    <name type="scientific">Dictyobacter alpinus</name>
    <dbReference type="NCBI Taxonomy" id="2014873"/>
    <lineage>
        <taxon>Bacteria</taxon>
        <taxon>Bacillati</taxon>
        <taxon>Chloroflexota</taxon>
        <taxon>Ktedonobacteria</taxon>
        <taxon>Ktedonobacterales</taxon>
        <taxon>Dictyobacteraceae</taxon>
        <taxon>Dictyobacter</taxon>
    </lineage>
</organism>
<dbReference type="SUPFAM" id="SSF52833">
    <property type="entry name" value="Thioredoxin-like"/>
    <property type="match status" value="1"/>
</dbReference>
<reference evidence="3" key="1">
    <citation type="submission" date="2018-12" db="EMBL/GenBank/DDBJ databases">
        <title>Tengunoibacter tsumagoiensis gen. nov., sp. nov., Dictyobacter kobayashii sp. nov., D. alpinus sp. nov., and D. joshuensis sp. nov. and description of Dictyobacteraceae fam. nov. within the order Ktedonobacterales isolated from Tengu-no-mugimeshi.</title>
        <authorList>
            <person name="Wang C.M."/>
            <person name="Zheng Y."/>
            <person name="Sakai Y."/>
            <person name="Toyoda A."/>
            <person name="Minakuchi Y."/>
            <person name="Abe K."/>
            <person name="Yokota A."/>
            <person name="Yabe S."/>
        </authorList>
    </citation>
    <scope>NUCLEOTIDE SEQUENCE [LARGE SCALE GENOMIC DNA]</scope>
    <source>
        <strain evidence="3">Uno16</strain>
    </source>
</reference>
<dbReference type="InterPro" id="IPR036249">
    <property type="entry name" value="Thioredoxin-like_sf"/>
</dbReference>
<accession>A0A402BGM4</accession>
<dbReference type="RefSeq" id="WP_126630649.1">
    <property type="nucleotide sequence ID" value="NZ_BIFT01000002.1"/>
</dbReference>
<comment type="caution">
    <text evidence="2">The sequence shown here is derived from an EMBL/GenBank/DDBJ whole genome shotgun (WGS) entry which is preliminary data.</text>
</comment>
<dbReference type="PANTHER" id="PTHR13887">
    <property type="entry name" value="GLUTATHIONE S-TRANSFERASE KAPPA"/>
    <property type="match status" value="1"/>
</dbReference>
<keyword evidence="3" id="KW-1185">Reference proteome</keyword>
<dbReference type="EMBL" id="BIFT01000002">
    <property type="protein sequence ID" value="GCE30578.1"/>
    <property type="molecule type" value="Genomic_DNA"/>
</dbReference>
<dbReference type="GO" id="GO:0016491">
    <property type="term" value="F:oxidoreductase activity"/>
    <property type="evidence" value="ECO:0007669"/>
    <property type="project" value="InterPro"/>
</dbReference>
<dbReference type="AlphaFoldDB" id="A0A402BGM4"/>
<evidence type="ECO:0000259" key="1">
    <source>
        <dbReference type="Pfam" id="PF01323"/>
    </source>
</evidence>
<dbReference type="OrthoDB" id="9799122at2"/>
<protein>
    <submittedName>
        <fullName evidence="2">DSBA oxidoreductase</fullName>
    </submittedName>
</protein>
<dbReference type="Pfam" id="PF01323">
    <property type="entry name" value="DSBA"/>
    <property type="match status" value="1"/>
</dbReference>
<dbReference type="CDD" id="cd03024">
    <property type="entry name" value="DsbA_FrnE"/>
    <property type="match status" value="1"/>
</dbReference>
<proteinExistence type="predicted"/>
<evidence type="ECO:0000313" key="3">
    <source>
        <dbReference type="Proteomes" id="UP000287171"/>
    </source>
</evidence>
<feature type="domain" description="DSBA-like thioredoxin" evidence="1">
    <location>
        <begin position="3"/>
        <end position="204"/>
    </location>
</feature>
<name>A0A402BGM4_9CHLR</name>
<sequence>MKVEIWSDVACPWCYIGKRRFEAALDQFAHRDQVEVIWRSYQLDPSAPRDSDQKMTEILAQKYGVSVQQAQAMNKRVEDQATEVGLEYHLDKIHHSNTFDAHRLIHLAASHNVQDAAKERLLRAYFTEGAAVGDTETLVRLATEVGIDAEEARSMLAGSAYEDDVDADIERARMFGIQGVPFFAFDEKYGVSGAQPTEVFTQVLTQAWTESHPLISVGAANADAGYCEGDNCVIPQAD</sequence>
<dbReference type="Gene3D" id="3.40.30.10">
    <property type="entry name" value="Glutaredoxin"/>
    <property type="match status" value="1"/>
</dbReference>